<dbReference type="InterPro" id="IPR000477">
    <property type="entry name" value="RT_dom"/>
</dbReference>
<comment type="caution">
    <text evidence="1">The sequence shown here is derived from an EMBL/GenBank/DDBJ whole genome shotgun (WGS) entry which is preliminary data.</text>
</comment>
<protein>
    <submittedName>
        <fullName evidence="1">Uncharacterized protein</fullName>
    </submittedName>
</protein>
<proteinExistence type="predicted"/>
<dbReference type="PROSITE" id="PS50878">
    <property type="entry name" value="RT_POL"/>
    <property type="match status" value="1"/>
</dbReference>
<evidence type="ECO:0000313" key="2">
    <source>
        <dbReference type="Proteomes" id="UP001152795"/>
    </source>
</evidence>
<keyword evidence="2" id="KW-1185">Reference proteome</keyword>
<organism evidence="1 2">
    <name type="scientific">Paramuricea clavata</name>
    <name type="common">Red gorgonian</name>
    <name type="synonym">Violescent sea-whip</name>
    <dbReference type="NCBI Taxonomy" id="317549"/>
    <lineage>
        <taxon>Eukaryota</taxon>
        <taxon>Metazoa</taxon>
        <taxon>Cnidaria</taxon>
        <taxon>Anthozoa</taxon>
        <taxon>Octocorallia</taxon>
        <taxon>Malacalcyonacea</taxon>
        <taxon>Plexauridae</taxon>
        <taxon>Paramuricea</taxon>
    </lineage>
</organism>
<dbReference type="EMBL" id="CACRXK020020768">
    <property type="protein sequence ID" value="CAB4035151.1"/>
    <property type="molecule type" value="Genomic_DNA"/>
</dbReference>
<evidence type="ECO:0000313" key="1">
    <source>
        <dbReference type="EMBL" id="CAB4035151.1"/>
    </source>
</evidence>
<sequence length="153" mass="17243">MGDKLSNDIPQSNVTPESYLSDVQNSVNHDILLKKLKIYGIKGMALCCLRSYLSDRIQYCQVNDHLSDPLTVKTGIPQSSGLGPLLFLIYINDFPKCLRHTRPDMFADDTQIATSNSDINVILENLNTDLINVSTWMSANKLTLNNKKQNLWL</sequence>
<dbReference type="PANTHER" id="PTHR33332">
    <property type="entry name" value="REVERSE TRANSCRIPTASE DOMAIN-CONTAINING PROTEIN"/>
    <property type="match status" value="1"/>
</dbReference>
<dbReference type="Proteomes" id="UP001152795">
    <property type="component" value="Unassembled WGS sequence"/>
</dbReference>
<name>A0A6S7JVQ0_PARCT</name>
<dbReference type="Pfam" id="PF00078">
    <property type="entry name" value="RVT_1"/>
    <property type="match status" value="1"/>
</dbReference>
<reference evidence="1" key="1">
    <citation type="submission" date="2020-04" db="EMBL/GenBank/DDBJ databases">
        <authorList>
            <person name="Alioto T."/>
            <person name="Alioto T."/>
            <person name="Gomez Garrido J."/>
        </authorList>
    </citation>
    <scope>NUCLEOTIDE SEQUENCE</scope>
    <source>
        <strain evidence="1">A484AB</strain>
    </source>
</reference>
<gene>
    <name evidence="1" type="ORF">PACLA_8A087153</name>
</gene>
<dbReference type="AlphaFoldDB" id="A0A6S7JVQ0"/>
<accession>A0A6S7JVQ0</accession>